<sequence>MVRRSVRIVIVAVAVGLVSLFAVFVTVMACVIVVLRGIVSLMIAFTITTIVTAAAAFLVGNAEHGSPTSGQSPPYHVSTNEVTAYYDDLPRRRPSSILHDKVAGDGYRLPEDGTDPALCIGGRALLVFSLRAARAALAQQLEGGVELFRAAV</sequence>
<keyword evidence="3" id="KW-1185">Reference proteome</keyword>
<feature type="transmembrane region" description="Helical" evidence="1">
    <location>
        <begin position="9"/>
        <end position="35"/>
    </location>
</feature>
<dbReference type="Proteomes" id="UP000070501">
    <property type="component" value="Unassembled WGS sequence"/>
</dbReference>
<dbReference type="InParanoid" id="A0A136IKD1"/>
<proteinExistence type="predicted"/>
<organism evidence="2 3">
    <name type="scientific">Microdochium bolleyi</name>
    <dbReference type="NCBI Taxonomy" id="196109"/>
    <lineage>
        <taxon>Eukaryota</taxon>
        <taxon>Fungi</taxon>
        <taxon>Dikarya</taxon>
        <taxon>Ascomycota</taxon>
        <taxon>Pezizomycotina</taxon>
        <taxon>Sordariomycetes</taxon>
        <taxon>Xylariomycetidae</taxon>
        <taxon>Xylariales</taxon>
        <taxon>Microdochiaceae</taxon>
        <taxon>Microdochium</taxon>
    </lineage>
</organism>
<accession>A0A136IKD1</accession>
<gene>
    <name evidence="2" type="ORF">Micbo1qcDRAFT_180883</name>
</gene>
<keyword evidence="1" id="KW-0812">Transmembrane</keyword>
<dbReference type="AlphaFoldDB" id="A0A136IKD1"/>
<evidence type="ECO:0000256" key="1">
    <source>
        <dbReference type="SAM" id="Phobius"/>
    </source>
</evidence>
<keyword evidence="1" id="KW-1133">Transmembrane helix</keyword>
<dbReference type="EMBL" id="KQ964284">
    <property type="protein sequence ID" value="KXJ85375.1"/>
    <property type="molecule type" value="Genomic_DNA"/>
</dbReference>
<name>A0A136IKD1_9PEZI</name>
<keyword evidence="1" id="KW-0472">Membrane</keyword>
<feature type="transmembrane region" description="Helical" evidence="1">
    <location>
        <begin position="41"/>
        <end position="59"/>
    </location>
</feature>
<dbReference type="PROSITE" id="PS51257">
    <property type="entry name" value="PROKAR_LIPOPROTEIN"/>
    <property type="match status" value="1"/>
</dbReference>
<evidence type="ECO:0000313" key="2">
    <source>
        <dbReference type="EMBL" id="KXJ85375.1"/>
    </source>
</evidence>
<reference evidence="3" key="1">
    <citation type="submission" date="2016-02" db="EMBL/GenBank/DDBJ databases">
        <title>Draft genome sequence of Microdochium bolleyi, a fungal endophyte of beachgrass.</title>
        <authorList>
            <consortium name="DOE Joint Genome Institute"/>
            <person name="David A.S."/>
            <person name="May G."/>
            <person name="Haridas S."/>
            <person name="Lim J."/>
            <person name="Wang M."/>
            <person name="Labutti K."/>
            <person name="Lipzen A."/>
            <person name="Barry K."/>
            <person name="Grigoriev I.V."/>
        </authorList>
    </citation>
    <scope>NUCLEOTIDE SEQUENCE [LARGE SCALE GENOMIC DNA]</scope>
    <source>
        <strain evidence="3">J235TASD1</strain>
    </source>
</reference>
<protein>
    <submittedName>
        <fullName evidence="2">Uncharacterized protein</fullName>
    </submittedName>
</protein>
<evidence type="ECO:0000313" key="3">
    <source>
        <dbReference type="Proteomes" id="UP000070501"/>
    </source>
</evidence>